<gene>
    <name evidence="5" type="ORF">EGW08_009474</name>
</gene>
<protein>
    <recommendedName>
        <fullName evidence="4">Laminin G domain-containing protein</fullName>
    </recommendedName>
</protein>
<feature type="signal peptide" evidence="3">
    <location>
        <begin position="1"/>
        <end position="29"/>
    </location>
</feature>
<evidence type="ECO:0000256" key="2">
    <source>
        <dbReference type="SAM" id="MobiDB-lite"/>
    </source>
</evidence>
<feature type="domain" description="Laminin G" evidence="4">
    <location>
        <begin position="268"/>
        <end position="429"/>
    </location>
</feature>
<evidence type="ECO:0000256" key="3">
    <source>
        <dbReference type="SAM" id="SignalP"/>
    </source>
</evidence>
<dbReference type="SUPFAM" id="SSF49899">
    <property type="entry name" value="Concanavalin A-like lectins/glucanases"/>
    <property type="match status" value="2"/>
</dbReference>
<proteinExistence type="predicted"/>
<feature type="domain" description="Laminin G" evidence="4">
    <location>
        <begin position="46"/>
        <end position="235"/>
    </location>
</feature>
<dbReference type="InterPro" id="IPR001791">
    <property type="entry name" value="Laminin_G"/>
</dbReference>
<evidence type="ECO:0000313" key="5">
    <source>
        <dbReference type="EMBL" id="RUS82774.1"/>
    </source>
</evidence>
<feature type="compositionally biased region" description="Pro residues" evidence="2">
    <location>
        <begin position="255"/>
        <end position="265"/>
    </location>
</feature>
<name>A0A3S1BFZ3_ELYCH</name>
<dbReference type="InterPro" id="IPR050372">
    <property type="entry name" value="Neurexin-related_CASP"/>
</dbReference>
<sequence>MASFGLQALLRPGLVLFVIAVACIDYGNGQIEFPVFQHKFPRSVNTMTFDGNAYIQFDFSQLENYFFRRTPIERIQFYFSTWETDGLIFLQQYRGRKLFLAMRGGRLVFVDDDGTRTPNEIVIGNRRFDDGRWYFFEMKRRDMEANITVTDLHQNQQPQQRTYIFRSETQFILPGLVYLGGTENTPESTDAIVNRNFQGTIADVEFTSYYSQTPKLMGRLQVLLSTLRNSSNTGVEIKVEEWTIDSTYGPKPRPRPTTTPRPTPAPVTTITLMDPNAYAAVSERFIMRPGSSIELKFRTITREGLLMYTGSLIYGRNFTTLEIYDGKLYHTFNFNGMGTNRTLISDSEVSDGIIHQVEVRYYNENITIYLDGTRKVINLKRGVTLPDNLEKVYLGGFETYVTLPWHTWARVGYQGCLEDVRVNGALLDF</sequence>
<dbReference type="Pfam" id="PF02210">
    <property type="entry name" value="Laminin_G_2"/>
    <property type="match status" value="2"/>
</dbReference>
<dbReference type="Gene3D" id="2.60.120.200">
    <property type="match status" value="2"/>
</dbReference>
<feature type="non-terminal residue" evidence="5">
    <location>
        <position position="429"/>
    </location>
</feature>
<comment type="caution">
    <text evidence="5">The sequence shown here is derived from an EMBL/GenBank/DDBJ whole genome shotgun (WGS) entry which is preliminary data.</text>
</comment>
<reference evidence="5 6" key="1">
    <citation type="submission" date="2019-01" db="EMBL/GenBank/DDBJ databases">
        <title>A draft genome assembly of the solar-powered sea slug Elysia chlorotica.</title>
        <authorList>
            <person name="Cai H."/>
            <person name="Li Q."/>
            <person name="Fang X."/>
            <person name="Li J."/>
            <person name="Curtis N.E."/>
            <person name="Altenburger A."/>
            <person name="Shibata T."/>
            <person name="Feng M."/>
            <person name="Maeda T."/>
            <person name="Schwartz J.A."/>
            <person name="Shigenobu S."/>
            <person name="Lundholm N."/>
            <person name="Nishiyama T."/>
            <person name="Yang H."/>
            <person name="Hasebe M."/>
            <person name="Li S."/>
            <person name="Pierce S.K."/>
            <person name="Wang J."/>
        </authorList>
    </citation>
    <scope>NUCLEOTIDE SEQUENCE [LARGE SCALE GENOMIC DNA]</scope>
    <source>
        <strain evidence="5">EC2010</strain>
        <tissue evidence="5">Whole organism of an adult</tissue>
    </source>
</reference>
<keyword evidence="3" id="KW-0732">Signal</keyword>
<evidence type="ECO:0000313" key="6">
    <source>
        <dbReference type="Proteomes" id="UP000271974"/>
    </source>
</evidence>
<dbReference type="SMART" id="SM00282">
    <property type="entry name" value="LamG"/>
    <property type="match status" value="2"/>
</dbReference>
<keyword evidence="6" id="KW-1185">Reference proteome</keyword>
<comment type="caution">
    <text evidence="1">Lacks conserved residue(s) required for the propagation of feature annotation.</text>
</comment>
<feature type="region of interest" description="Disordered" evidence="2">
    <location>
        <begin position="246"/>
        <end position="267"/>
    </location>
</feature>
<dbReference type="Proteomes" id="UP000271974">
    <property type="component" value="Unassembled WGS sequence"/>
</dbReference>
<dbReference type="STRING" id="188477.A0A3S1BFZ3"/>
<evidence type="ECO:0000256" key="1">
    <source>
        <dbReference type="PROSITE-ProRule" id="PRU00122"/>
    </source>
</evidence>
<dbReference type="EMBL" id="RQTK01000272">
    <property type="protein sequence ID" value="RUS82774.1"/>
    <property type="molecule type" value="Genomic_DNA"/>
</dbReference>
<dbReference type="InterPro" id="IPR013320">
    <property type="entry name" value="ConA-like_dom_sf"/>
</dbReference>
<dbReference type="CDD" id="cd00110">
    <property type="entry name" value="LamG"/>
    <property type="match status" value="2"/>
</dbReference>
<dbReference type="AlphaFoldDB" id="A0A3S1BFZ3"/>
<dbReference type="PANTHER" id="PTHR15036">
    <property type="entry name" value="PIKACHURIN-LIKE PROTEIN"/>
    <property type="match status" value="1"/>
</dbReference>
<accession>A0A3S1BFZ3</accession>
<organism evidence="5 6">
    <name type="scientific">Elysia chlorotica</name>
    <name type="common">Eastern emerald elysia</name>
    <name type="synonym">Sea slug</name>
    <dbReference type="NCBI Taxonomy" id="188477"/>
    <lineage>
        <taxon>Eukaryota</taxon>
        <taxon>Metazoa</taxon>
        <taxon>Spiralia</taxon>
        <taxon>Lophotrochozoa</taxon>
        <taxon>Mollusca</taxon>
        <taxon>Gastropoda</taxon>
        <taxon>Heterobranchia</taxon>
        <taxon>Euthyneura</taxon>
        <taxon>Panpulmonata</taxon>
        <taxon>Sacoglossa</taxon>
        <taxon>Placobranchoidea</taxon>
        <taxon>Plakobranchidae</taxon>
        <taxon>Elysia</taxon>
    </lineage>
</organism>
<dbReference type="PANTHER" id="PTHR15036:SF85">
    <property type="entry name" value="SP2353, ISOFORM A"/>
    <property type="match status" value="1"/>
</dbReference>
<feature type="chain" id="PRO_5018746998" description="Laminin G domain-containing protein" evidence="3">
    <location>
        <begin position="30"/>
        <end position="429"/>
    </location>
</feature>
<evidence type="ECO:0000259" key="4">
    <source>
        <dbReference type="PROSITE" id="PS50025"/>
    </source>
</evidence>
<dbReference type="GO" id="GO:0016020">
    <property type="term" value="C:membrane"/>
    <property type="evidence" value="ECO:0007669"/>
    <property type="project" value="UniProtKB-SubCell"/>
</dbReference>
<dbReference type="OrthoDB" id="6275838at2759"/>
<dbReference type="PROSITE" id="PS50025">
    <property type="entry name" value="LAM_G_DOMAIN"/>
    <property type="match status" value="2"/>
</dbReference>